<evidence type="ECO:0000259" key="2">
    <source>
        <dbReference type="Pfam" id="PF13340"/>
    </source>
</evidence>
<proteinExistence type="predicted"/>
<gene>
    <name evidence="3" type="ORF">I8752_30210</name>
</gene>
<comment type="caution">
    <text evidence="3">The sequence shown here is derived from an EMBL/GenBank/DDBJ whole genome shotgun (WGS) entry which is preliminary data.</text>
</comment>
<dbReference type="Pfam" id="PF13340">
    <property type="entry name" value="DUF4096"/>
    <property type="match status" value="1"/>
</dbReference>
<keyword evidence="4" id="KW-1185">Reference proteome</keyword>
<dbReference type="NCBIfam" id="NF033580">
    <property type="entry name" value="transpos_IS5_3"/>
    <property type="match status" value="1"/>
</dbReference>
<dbReference type="GO" id="GO:0003677">
    <property type="term" value="F:DNA binding"/>
    <property type="evidence" value="ECO:0007669"/>
    <property type="project" value="InterPro"/>
</dbReference>
<evidence type="ECO:0000259" key="1">
    <source>
        <dbReference type="Pfam" id="PF01609"/>
    </source>
</evidence>
<dbReference type="InterPro" id="IPR025161">
    <property type="entry name" value="IS402-like_dom"/>
</dbReference>
<name>A0A8J7IFT7_9NOST</name>
<dbReference type="PANTHER" id="PTHR30007">
    <property type="entry name" value="PHP DOMAIN PROTEIN"/>
    <property type="match status" value="1"/>
</dbReference>
<reference evidence="3 4" key="1">
    <citation type="journal article" date="2021" name="Int. J. Syst. Evol. Microbiol.">
        <title>Amazonocrinis nigriterrae gen. nov., sp. nov., Atlanticothrix silvestris gen. nov., sp. nov. and Dendronalium phyllosphericum gen. nov., sp. nov., nostocacean cyanobacteria from Brazilian environments.</title>
        <authorList>
            <person name="Alvarenga D.O."/>
            <person name="Andreote A.P.D."/>
            <person name="Branco L.H.Z."/>
            <person name="Delbaje E."/>
            <person name="Cruz R.B."/>
            <person name="Varani A.M."/>
            <person name="Fiore M.F."/>
        </authorList>
    </citation>
    <scope>NUCLEOTIDE SEQUENCE [LARGE SCALE GENOMIC DNA]</scope>
    <source>
        <strain evidence="3 4">CENA369</strain>
    </source>
</reference>
<dbReference type="Proteomes" id="UP000662314">
    <property type="component" value="Unassembled WGS sequence"/>
</dbReference>
<dbReference type="PANTHER" id="PTHR30007:SF0">
    <property type="entry name" value="TRANSPOSASE"/>
    <property type="match status" value="1"/>
</dbReference>
<organism evidence="3 4">
    <name type="scientific">Dendronalium phyllosphericum CENA369</name>
    <dbReference type="NCBI Taxonomy" id="1725256"/>
    <lineage>
        <taxon>Bacteria</taxon>
        <taxon>Bacillati</taxon>
        <taxon>Cyanobacteriota</taxon>
        <taxon>Cyanophyceae</taxon>
        <taxon>Nostocales</taxon>
        <taxon>Nostocaceae</taxon>
        <taxon>Dendronalium</taxon>
        <taxon>Dendronalium phyllosphericum</taxon>
    </lineage>
</organism>
<dbReference type="AlphaFoldDB" id="A0A8J7IFT7"/>
<feature type="domain" description="Insertion element IS402-like" evidence="2">
    <location>
        <begin position="9"/>
        <end position="82"/>
    </location>
</feature>
<dbReference type="InterPro" id="IPR002559">
    <property type="entry name" value="Transposase_11"/>
</dbReference>
<feature type="domain" description="Transposase IS4-like" evidence="1">
    <location>
        <begin position="99"/>
        <end position="255"/>
    </location>
</feature>
<evidence type="ECO:0000313" key="4">
    <source>
        <dbReference type="Proteomes" id="UP000662314"/>
    </source>
</evidence>
<sequence>MSKVYPSNLTQEQFELISGLIPPRKPGGRKRSVDIYSVLNAIFYVLCEGCRWRSLPGDFPNWQTVYTYFRNWRKDGTWVKIHDHLREWVRVDHHRDASPSEAIIDSQSVKSAAMVSQAVGYDADKQLKGRKRFLTVDTLGLVLRVLIAAASVGERQGGKQVLLKVKHMGTHVSGLNLIWVDAGFDGNPFMQWVMDFCRWIVQVVLRPKECKKFVLLPKRWVVERTFGWLTWCRRLNKDYELLPETAETFVYLAMIRIMVKRLA</sequence>
<dbReference type="GO" id="GO:0006313">
    <property type="term" value="P:DNA transposition"/>
    <property type="evidence" value="ECO:0007669"/>
    <property type="project" value="InterPro"/>
</dbReference>
<protein>
    <submittedName>
        <fullName evidence="3">IS5 family transposase</fullName>
    </submittedName>
</protein>
<evidence type="ECO:0000313" key="3">
    <source>
        <dbReference type="EMBL" id="MBH8577175.1"/>
    </source>
</evidence>
<dbReference type="RefSeq" id="WP_214435877.1">
    <property type="nucleotide sequence ID" value="NZ_CAWPUQ010000202.1"/>
</dbReference>
<accession>A0A8J7IFT7</accession>
<dbReference type="GO" id="GO:0004803">
    <property type="term" value="F:transposase activity"/>
    <property type="evidence" value="ECO:0007669"/>
    <property type="project" value="InterPro"/>
</dbReference>
<dbReference type="EMBL" id="JAECZA010000270">
    <property type="protein sequence ID" value="MBH8577175.1"/>
    <property type="molecule type" value="Genomic_DNA"/>
</dbReference>
<dbReference type="Pfam" id="PF01609">
    <property type="entry name" value="DDE_Tnp_1"/>
    <property type="match status" value="1"/>
</dbReference>